<name>A0A915HLW6_ROMCU</name>
<keyword evidence="2" id="KW-1185">Reference proteome</keyword>
<reference evidence="3" key="1">
    <citation type="submission" date="2022-11" db="UniProtKB">
        <authorList>
            <consortium name="WormBaseParasite"/>
        </authorList>
    </citation>
    <scope>IDENTIFICATION</scope>
</reference>
<dbReference type="Proteomes" id="UP000887565">
    <property type="component" value="Unplaced"/>
</dbReference>
<accession>A0A915HLW6</accession>
<sequence length="128" mass="13683">MFFKATAFFFIICSFFCAATSLPPMFDEVTADDPDVVLTAVRITPLDDMEVFDAGCVIVDDLCCTANLLKPIKPVVADSPLGVLTTAALALAFDPNDVDNIEGECTAALGFDADAMLVRPTNNKLNKV</sequence>
<keyword evidence="1" id="KW-0732">Signal</keyword>
<proteinExistence type="predicted"/>
<feature type="chain" id="PRO_5037410086" evidence="1">
    <location>
        <begin position="22"/>
        <end position="128"/>
    </location>
</feature>
<evidence type="ECO:0000256" key="1">
    <source>
        <dbReference type="SAM" id="SignalP"/>
    </source>
</evidence>
<dbReference type="WBParaSite" id="nRc.2.0.1.t02475-RA">
    <property type="protein sequence ID" value="nRc.2.0.1.t02475-RA"/>
    <property type="gene ID" value="nRc.2.0.1.g02475"/>
</dbReference>
<evidence type="ECO:0000313" key="2">
    <source>
        <dbReference type="Proteomes" id="UP000887565"/>
    </source>
</evidence>
<dbReference type="AlphaFoldDB" id="A0A915HLW6"/>
<organism evidence="2 3">
    <name type="scientific">Romanomermis culicivorax</name>
    <name type="common">Nematode worm</name>
    <dbReference type="NCBI Taxonomy" id="13658"/>
    <lineage>
        <taxon>Eukaryota</taxon>
        <taxon>Metazoa</taxon>
        <taxon>Ecdysozoa</taxon>
        <taxon>Nematoda</taxon>
        <taxon>Enoplea</taxon>
        <taxon>Dorylaimia</taxon>
        <taxon>Mermithida</taxon>
        <taxon>Mermithoidea</taxon>
        <taxon>Mermithidae</taxon>
        <taxon>Romanomermis</taxon>
    </lineage>
</organism>
<feature type="signal peptide" evidence="1">
    <location>
        <begin position="1"/>
        <end position="21"/>
    </location>
</feature>
<evidence type="ECO:0000313" key="3">
    <source>
        <dbReference type="WBParaSite" id="nRc.2.0.1.t02475-RA"/>
    </source>
</evidence>
<protein>
    <submittedName>
        <fullName evidence="3">Uncharacterized protein</fullName>
    </submittedName>
</protein>